<reference evidence="9 10" key="1">
    <citation type="submission" date="2017-08" db="EMBL/GenBank/DDBJ databases">
        <authorList>
            <person name="Park S.-J."/>
            <person name="Kim H."/>
        </authorList>
    </citation>
    <scope>NUCLEOTIDE SEQUENCE [LARGE SCALE GENOMIC DNA]</scope>
    <source>
        <strain evidence="10">ye3</strain>
    </source>
</reference>
<evidence type="ECO:0000256" key="3">
    <source>
        <dbReference type="ARBA" id="ARBA00036002"/>
    </source>
</evidence>
<evidence type="ECO:0000256" key="4">
    <source>
        <dbReference type="ARBA" id="ARBA00038381"/>
    </source>
</evidence>
<name>A0A410GCU7_9BURK</name>
<dbReference type="InterPro" id="IPR029069">
    <property type="entry name" value="HotDog_dom_sf"/>
</dbReference>
<accession>A0A410GCU7</accession>
<dbReference type="PANTHER" id="PTHR43240">
    <property type="entry name" value="1,4-DIHYDROXY-2-NAPHTHOYL-COA THIOESTERASE 1"/>
    <property type="match status" value="1"/>
</dbReference>
<evidence type="ECO:0000259" key="8">
    <source>
        <dbReference type="Pfam" id="PF03061"/>
    </source>
</evidence>
<protein>
    <recommendedName>
        <fullName evidence="6">Medium/long-chain acyl-CoA thioesterase YigI</fullName>
        <ecNumber evidence="5">3.1.2.20</ecNumber>
    </recommendedName>
</protein>
<evidence type="ECO:0000256" key="1">
    <source>
        <dbReference type="ARBA" id="ARBA00022801"/>
    </source>
</evidence>
<evidence type="ECO:0000256" key="6">
    <source>
        <dbReference type="ARBA" id="ARBA00040062"/>
    </source>
</evidence>
<sequence>MPKHGSDRILNPASEARVRASFARQGLMRHLGAELHLVESGLVTIRLPYRSELTQQHGFFHAGATSAIADSAGGYAGYTLFPDDSSVLTIEFKINLVAPAQGELLEAIGKVVRSGRSLTICQMEVFGIADGKRTLVAIGQQTLMCMHGKPDPQEVLAPATPT</sequence>
<dbReference type="EC" id="3.1.2.20" evidence="5"/>
<dbReference type="NCBIfam" id="TIGR00369">
    <property type="entry name" value="unchar_dom_1"/>
    <property type="match status" value="1"/>
</dbReference>
<dbReference type="CDD" id="cd03443">
    <property type="entry name" value="PaaI_thioesterase"/>
    <property type="match status" value="1"/>
</dbReference>
<evidence type="ECO:0000256" key="5">
    <source>
        <dbReference type="ARBA" id="ARBA00038894"/>
    </source>
</evidence>
<evidence type="ECO:0000256" key="2">
    <source>
        <dbReference type="ARBA" id="ARBA00035880"/>
    </source>
</evidence>
<dbReference type="Gene3D" id="3.10.129.10">
    <property type="entry name" value="Hotdog Thioesterase"/>
    <property type="match status" value="1"/>
</dbReference>
<organism evidence="9 10">
    <name type="scientific">Pollutimonas thiosulfatoxidans</name>
    <dbReference type="NCBI Taxonomy" id="2028345"/>
    <lineage>
        <taxon>Bacteria</taxon>
        <taxon>Pseudomonadati</taxon>
        <taxon>Pseudomonadota</taxon>
        <taxon>Betaproteobacteria</taxon>
        <taxon>Burkholderiales</taxon>
        <taxon>Alcaligenaceae</taxon>
        <taxon>Pollutimonas</taxon>
    </lineage>
</organism>
<keyword evidence="10" id="KW-1185">Reference proteome</keyword>
<keyword evidence="1" id="KW-0378">Hydrolase</keyword>
<proteinExistence type="inferred from homology"/>
<comment type="catalytic activity">
    <reaction evidence="2">
        <text>a fatty acyl-CoA + H2O = a fatty acid + CoA + H(+)</text>
        <dbReference type="Rhea" id="RHEA:16781"/>
        <dbReference type="ChEBI" id="CHEBI:15377"/>
        <dbReference type="ChEBI" id="CHEBI:15378"/>
        <dbReference type="ChEBI" id="CHEBI:28868"/>
        <dbReference type="ChEBI" id="CHEBI:57287"/>
        <dbReference type="ChEBI" id="CHEBI:77636"/>
        <dbReference type="EC" id="3.1.2.20"/>
    </reaction>
</comment>
<dbReference type="OrthoDB" id="8525891at2"/>
<dbReference type="Pfam" id="PF03061">
    <property type="entry name" value="4HBT"/>
    <property type="match status" value="1"/>
</dbReference>
<gene>
    <name evidence="9" type="ORF">CKA81_10055</name>
</gene>
<dbReference type="InterPro" id="IPR003736">
    <property type="entry name" value="PAAI_dom"/>
</dbReference>
<dbReference type="GO" id="GO:0047617">
    <property type="term" value="F:fatty acyl-CoA hydrolase activity"/>
    <property type="evidence" value="ECO:0007669"/>
    <property type="project" value="UniProtKB-EC"/>
</dbReference>
<dbReference type="KEGG" id="pus:CKA81_10055"/>
<comment type="catalytic activity">
    <reaction evidence="3">
        <text>a long-chain fatty acyl-CoA + H2O = a long-chain fatty acid + CoA + H(+)</text>
        <dbReference type="Rhea" id="RHEA:67680"/>
        <dbReference type="ChEBI" id="CHEBI:15377"/>
        <dbReference type="ChEBI" id="CHEBI:15378"/>
        <dbReference type="ChEBI" id="CHEBI:57287"/>
        <dbReference type="ChEBI" id="CHEBI:57560"/>
        <dbReference type="ChEBI" id="CHEBI:83139"/>
    </reaction>
</comment>
<dbReference type="SUPFAM" id="SSF54637">
    <property type="entry name" value="Thioesterase/thiol ester dehydrase-isomerase"/>
    <property type="match status" value="1"/>
</dbReference>
<feature type="domain" description="Thioesterase" evidence="8">
    <location>
        <begin position="57"/>
        <end position="126"/>
    </location>
</feature>
<dbReference type="Proteomes" id="UP000283474">
    <property type="component" value="Chromosome"/>
</dbReference>
<evidence type="ECO:0000313" key="9">
    <source>
        <dbReference type="EMBL" id="QAA94132.1"/>
    </source>
</evidence>
<dbReference type="PANTHER" id="PTHR43240:SF20">
    <property type="entry name" value="MEDIUM_LONG-CHAIN ACYL-COA THIOESTERASE YIGI"/>
    <property type="match status" value="1"/>
</dbReference>
<comment type="catalytic activity">
    <reaction evidence="7">
        <text>a medium-chain fatty acyl-CoA + H2O = a medium-chain fatty acid + CoA + H(+)</text>
        <dbReference type="Rhea" id="RHEA:68184"/>
        <dbReference type="ChEBI" id="CHEBI:15377"/>
        <dbReference type="ChEBI" id="CHEBI:15378"/>
        <dbReference type="ChEBI" id="CHEBI:57287"/>
        <dbReference type="ChEBI" id="CHEBI:59558"/>
        <dbReference type="ChEBI" id="CHEBI:90546"/>
    </reaction>
</comment>
<evidence type="ECO:0000256" key="7">
    <source>
        <dbReference type="ARBA" id="ARBA00048062"/>
    </source>
</evidence>
<dbReference type="AlphaFoldDB" id="A0A410GCU7"/>
<comment type="similarity">
    <text evidence="4">Belongs to the YigI thioesterase family.</text>
</comment>
<evidence type="ECO:0000313" key="10">
    <source>
        <dbReference type="Proteomes" id="UP000283474"/>
    </source>
</evidence>
<dbReference type="InterPro" id="IPR006683">
    <property type="entry name" value="Thioestr_dom"/>
</dbReference>
<dbReference type="EMBL" id="CP022987">
    <property type="protein sequence ID" value="QAA94132.1"/>
    <property type="molecule type" value="Genomic_DNA"/>
</dbReference>
<dbReference type="RefSeq" id="WP_128355135.1">
    <property type="nucleotide sequence ID" value="NZ_CP022987.1"/>
</dbReference>